<dbReference type="EMBL" id="JABWGN010000031">
    <property type="protein sequence ID" value="NUW38366.1"/>
    <property type="molecule type" value="Genomic_DNA"/>
</dbReference>
<accession>A0A7Y6IHP0</accession>
<dbReference type="AlphaFoldDB" id="A0A7Y6IHP0"/>
<protein>
    <submittedName>
        <fullName evidence="1">Uncharacterized protein</fullName>
    </submittedName>
</protein>
<gene>
    <name evidence="1" type="ORF">HTZ77_44275</name>
</gene>
<evidence type="ECO:0000313" key="2">
    <source>
        <dbReference type="Proteomes" id="UP000586042"/>
    </source>
</evidence>
<sequence length="131" mass="14320">MPLVPLVLVSHGSPAECHALHVVDSVTFETVIRRKGRLVTAAHVALVDPHPVFGKQAIIAALHLRNAGMTAIVGDPTLVPGDLVRSLHAYMAKAWAEAVPVQTDVLFLEDAMHFYDDLHAIIREFESETVR</sequence>
<reference evidence="1 2" key="1">
    <citation type="submission" date="2020-06" db="EMBL/GenBank/DDBJ databases">
        <title>Nonomuraea sp. SMC257, a novel actinomycete isolated from soil.</title>
        <authorList>
            <person name="Chanama M."/>
        </authorList>
    </citation>
    <scope>NUCLEOTIDE SEQUENCE [LARGE SCALE GENOMIC DNA]</scope>
    <source>
        <strain evidence="1 2">SMC257</strain>
    </source>
</reference>
<comment type="caution">
    <text evidence="1">The sequence shown here is derived from an EMBL/GenBank/DDBJ whole genome shotgun (WGS) entry which is preliminary data.</text>
</comment>
<organism evidence="1 2">
    <name type="scientific">Nonomuraea montanisoli</name>
    <dbReference type="NCBI Taxonomy" id="2741721"/>
    <lineage>
        <taxon>Bacteria</taxon>
        <taxon>Bacillati</taxon>
        <taxon>Actinomycetota</taxon>
        <taxon>Actinomycetes</taxon>
        <taxon>Streptosporangiales</taxon>
        <taxon>Streptosporangiaceae</taxon>
        <taxon>Nonomuraea</taxon>
    </lineage>
</organism>
<dbReference type="Proteomes" id="UP000586042">
    <property type="component" value="Unassembled WGS sequence"/>
</dbReference>
<dbReference type="RefSeq" id="WP_175595800.1">
    <property type="nucleotide sequence ID" value="NZ_JABWGN010000031.1"/>
</dbReference>
<keyword evidence="2" id="KW-1185">Reference proteome</keyword>
<name>A0A7Y6IHP0_9ACTN</name>
<evidence type="ECO:0000313" key="1">
    <source>
        <dbReference type="EMBL" id="NUW38366.1"/>
    </source>
</evidence>
<proteinExistence type="predicted"/>